<dbReference type="EMBL" id="VHLG01000004">
    <property type="protein sequence ID" value="TPW30780.1"/>
    <property type="molecule type" value="Genomic_DNA"/>
</dbReference>
<evidence type="ECO:0000259" key="9">
    <source>
        <dbReference type="Pfam" id="PF00924"/>
    </source>
</evidence>
<dbReference type="PANTHER" id="PTHR30566:SF5">
    <property type="entry name" value="MECHANOSENSITIVE ION CHANNEL PROTEIN 1, MITOCHONDRIAL-RELATED"/>
    <property type="match status" value="1"/>
</dbReference>
<feature type="domain" description="Mechanosensitive ion channel MscS" evidence="9">
    <location>
        <begin position="442"/>
        <end position="507"/>
    </location>
</feature>
<evidence type="ECO:0000256" key="8">
    <source>
        <dbReference type="SAM" id="Phobius"/>
    </source>
</evidence>
<evidence type="ECO:0000256" key="2">
    <source>
        <dbReference type="ARBA" id="ARBA00008017"/>
    </source>
</evidence>
<keyword evidence="5 8" id="KW-1133">Transmembrane helix</keyword>
<gene>
    <name evidence="11" type="ORF">FJU08_08875</name>
</gene>
<feature type="region of interest" description="Disordered" evidence="7">
    <location>
        <begin position="168"/>
        <end position="188"/>
    </location>
</feature>
<comment type="caution">
    <text evidence="11">The sequence shown here is derived from an EMBL/GenBank/DDBJ whole genome shotgun (WGS) entry which is preliminary data.</text>
</comment>
<evidence type="ECO:0000256" key="1">
    <source>
        <dbReference type="ARBA" id="ARBA00004651"/>
    </source>
</evidence>
<dbReference type="Proteomes" id="UP000318801">
    <property type="component" value="Unassembled WGS sequence"/>
</dbReference>
<dbReference type="Gene3D" id="2.30.30.60">
    <property type="match status" value="1"/>
</dbReference>
<dbReference type="GO" id="GO:0005886">
    <property type="term" value="C:plasma membrane"/>
    <property type="evidence" value="ECO:0007669"/>
    <property type="project" value="UniProtKB-SubCell"/>
</dbReference>
<feature type="transmembrane region" description="Helical" evidence="8">
    <location>
        <begin position="320"/>
        <end position="337"/>
    </location>
</feature>
<dbReference type="Pfam" id="PF00924">
    <property type="entry name" value="MS_channel_2nd"/>
    <property type="match status" value="1"/>
</dbReference>
<protein>
    <submittedName>
        <fullName evidence="11">Mechanosensitive ion channel family protein</fullName>
    </submittedName>
</protein>
<feature type="transmembrane region" description="Helical" evidence="8">
    <location>
        <begin position="398"/>
        <end position="415"/>
    </location>
</feature>
<name>A0A506UA75_9HYPH</name>
<evidence type="ECO:0000256" key="4">
    <source>
        <dbReference type="ARBA" id="ARBA00022692"/>
    </source>
</evidence>
<keyword evidence="12" id="KW-1185">Reference proteome</keyword>
<feature type="transmembrane region" description="Helical" evidence="8">
    <location>
        <begin position="357"/>
        <end position="377"/>
    </location>
</feature>
<dbReference type="InterPro" id="IPR049278">
    <property type="entry name" value="MS_channel_C"/>
</dbReference>
<evidence type="ECO:0000256" key="5">
    <source>
        <dbReference type="ARBA" id="ARBA00022989"/>
    </source>
</evidence>
<dbReference type="Gene3D" id="1.10.287.1260">
    <property type="match status" value="1"/>
</dbReference>
<feature type="region of interest" description="Disordered" evidence="7">
    <location>
        <begin position="614"/>
        <end position="640"/>
    </location>
</feature>
<dbReference type="PANTHER" id="PTHR30566">
    <property type="entry name" value="YNAI-RELATED MECHANOSENSITIVE ION CHANNEL"/>
    <property type="match status" value="1"/>
</dbReference>
<dbReference type="AlphaFoldDB" id="A0A506UA75"/>
<feature type="transmembrane region" description="Helical" evidence="8">
    <location>
        <begin position="421"/>
        <end position="439"/>
    </location>
</feature>
<dbReference type="InterPro" id="IPR006685">
    <property type="entry name" value="MscS_channel_2nd"/>
</dbReference>
<dbReference type="InterPro" id="IPR023408">
    <property type="entry name" value="MscS_beta-dom_sf"/>
</dbReference>
<dbReference type="InterPro" id="IPR010920">
    <property type="entry name" value="LSM_dom_sf"/>
</dbReference>
<evidence type="ECO:0000256" key="7">
    <source>
        <dbReference type="SAM" id="MobiDB-lite"/>
    </source>
</evidence>
<reference evidence="11 12" key="1">
    <citation type="submission" date="2019-06" db="EMBL/GenBank/DDBJ databases">
        <authorList>
            <person name="Li M."/>
        </authorList>
    </citation>
    <scope>NUCLEOTIDE SEQUENCE [LARGE SCALE GENOMIC DNA]</scope>
    <source>
        <strain evidence="11 12">BGMRC2036</strain>
    </source>
</reference>
<comment type="subcellular location">
    <subcellularLocation>
        <location evidence="1">Cell membrane</location>
        <topology evidence="1">Multi-pass membrane protein</topology>
    </subcellularLocation>
</comment>
<keyword evidence="4 8" id="KW-0812">Transmembrane</keyword>
<dbReference type="SUPFAM" id="SSF50182">
    <property type="entry name" value="Sm-like ribonucleoproteins"/>
    <property type="match status" value="1"/>
</dbReference>
<evidence type="ECO:0000256" key="6">
    <source>
        <dbReference type="ARBA" id="ARBA00023136"/>
    </source>
</evidence>
<feature type="compositionally biased region" description="Low complexity" evidence="7">
    <location>
        <begin position="172"/>
        <end position="187"/>
    </location>
</feature>
<dbReference type="OrthoDB" id="9814206at2"/>
<sequence>MPATISSIWPGNLLLAVLAFMIWLLPCPPIHAEDLLVAQAATAETDAKTEAALKIDDHSPLYRQMIGNPISPPDTSSPRATLESFLLIMHEANSEWIAVRNHFFDSKEFFLSGAERSKLTQVRALLDKASETLDLSQIPATARDRAGVETVLQLQEILDRIYLPSLEDVPGESPDAEANASESDSASLPERWKIPGTDLVIAKQTTGEDVGKYLFTTDTVGRIGDDYNLVRALPVQADHGEDLYDYYVYTPGNLVAPKWYDYILKGPKWLQNKSHGQAVWQWIGLVALCGLFVMTIVLYTRWRRMRAIPLNQSLRQLRHVVQPALVIIAANLFRYLCEEQINITGPLLQFTTTATSAIVWASCAWLTYQMLQLFYLWAVRSQAITRTSLDASLVRTGFRVLSFGVAILIAGYGATRIGIPIYGVVAGLGVGGLAIALAAQPTIENLIGGVILYTDGLVRVGEFVSFADVSGTIEEIGIRSTRIRALDRTLITIANSDLAKTKIINYSQRDVFLFRHAIGLRYETSNAALTAICEKIKAMLEEHKDVRPDPLRVRVVGYGDFSINIDVFTTVLASDMNAFLAIQEELLLSIRTIAEENGSGFAFPSSTLYLTRDDGVGEEPDFTKDVATETEAEAPPKATS</sequence>
<dbReference type="GO" id="GO:0008381">
    <property type="term" value="F:mechanosensitive monoatomic ion channel activity"/>
    <property type="evidence" value="ECO:0007669"/>
    <property type="project" value="UniProtKB-ARBA"/>
</dbReference>
<comment type="similarity">
    <text evidence="2">Belongs to the MscS (TC 1.A.23) family.</text>
</comment>
<dbReference type="SUPFAM" id="SSF82861">
    <property type="entry name" value="Mechanosensitive channel protein MscS (YggB), transmembrane region"/>
    <property type="match status" value="1"/>
</dbReference>
<accession>A0A506UA75</accession>
<dbReference type="RefSeq" id="WP_141148651.1">
    <property type="nucleotide sequence ID" value="NZ_VHLG01000004.1"/>
</dbReference>
<keyword evidence="3" id="KW-1003">Cell membrane</keyword>
<evidence type="ECO:0000313" key="11">
    <source>
        <dbReference type="EMBL" id="TPW30780.1"/>
    </source>
</evidence>
<dbReference type="InterPro" id="IPR011066">
    <property type="entry name" value="MscS_channel_C_sf"/>
</dbReference>
<feature type="compositionally biased region" description="Basic and acidic residues" evidence="7">
    <location>
        <begin position="614"/>
        <end position="627"/>
    </location>
</feature>
<dbReference type="InterPro" id="IPR011014">
    <property type="entry name" value="MscS_channel_TM-2"/>
</dbReference>
<dbReference type="Pfam" id="PF21082">
    <property type="entry name" value="MS_channel_3rd"/>
    <property type="match status" value="1"/>
</dbReference>
<proteinExistence type="inferred from homology"/>
<organism evidence="11 12">
    <name type="scientific">Martelella alba</name>
    <dbReference type="NCBI Taxonomy" id="2590451"/>
    <lineage>
        <taxon>Bacteria</taxon>
        <taxon>Pseudomonadati</taxon>
        <taxon>Pseudomonadota</taxon>
        <taxon>Alphaproteobacteria</taxon>
        <taxon>Hyphomicrobiales</taxon>
        <taxon>Aurantimonadaceae</taxon>
        <taxon>Martelella</taxon>
    </lineage>
</organism>
<dbReference type="SUPFAM" id="SSF82689">
    <property type="entry name" value="Mechanosensitive channel protein MscS (YggB), C-terminal domain"/>
    <property type="match status" value="1"/>
</dbReference>
<evidence type="ECO:0000256" key="3">
    <source>
        <dbReference type="ARBA" id="ARBA00022475"/>
    </source>
</evidence>
<dbReference type="Gene3D" id="3.30.70.100">
    <property type="match status" value="1"/>
</dbReference>
<feature type="domain" description="Mechanosensitive ion channel MscS C-terminal" evidence="10">
    <location>
        <begin position="518"/>
        <end position="599"/>
    </location>
</feature>
<evidence type="ECO:0000313" key="12">
    <source>
        <dbReference type="Proteomes" id="UP000318801"/>
    </source>
</evidence>
<feature type="transmembrane region" description="Helical" evidence="8">
    <location>
        <begin position="279"/>
        <end position="299"/>
    </location>
</feature>
<evidence type="ECO:0000259" key="10">
    <source>
        <dbReference type="Pfam" id="PF21082"/>
    </source>
</evidence>
<keyword evidence="6 8" id="KW-0472">Membrane</keyword>